<proteinExistence type="predicted"/>
<sequence>MNSRQVQKFVMSYLQSTQSQIIEKGPSHVVVRLSPEADRALTNRPYYWSFVDRTGAEPETMTFRWSFEPPGEEALPGAAPVPAPAAEPIAQADPSPLTAMLPAGARILRDNVYFGSSRLQQIFESVRQAGRCVMLFEEPAKGPGAPGPLGSRPYTAWLGANFKVSFECDMKREELYGWGISLATGIVDERFLDRLRSTKLTPRLPANVHLLRNGLTLRKALGQLESALERKLRSADFGWAAEADERRLDELARIEQYYRPMIERAATPEQAEALENRRRKREEEIDWQYRPRVRLNMINCGVFHLPGIE</sequence>
<dbReference type="RefSeq" id="WP_185133666.1">
    <property type="nucleotide sequence ID" value="NZ_JACJVO010000068.1"/>
</dbReference>
<protein>
    <submittedName>
        <fullName evidence="1">Uncharacterized protein</fullName>
    </submittedName>
</protein>
<dbReference type="InterPro" id="IPR024562">
    <property type="entry name" value="YqhG"/>
</dbReference>
<organism evidence="1 2">
    <name type="scientific">Cohnella zeiphila</name>
    <dbReference type="NCBI Taxonomy" id="2761120"/>
    <lineage>
        <taxon>Bacteria</taxon>
        <taxon>Bacillati</taxon>
        <taxon>Bacillota</taxon>
        <taxon>Bacilli</taxon>
        <taxon>Bacillales</taxon>
        <taxon>Paenibacillaceae</taxon>
        <taxon>Cohnella</taxon>
    </lineage>
</organism>
<evidence type="ECO:0000313" key="2">
    <source>
        <dbReference type="Proteomes" id="UP000564644"/>
    </source>
</evidence>
<dbReference type="EMBL" id="JACJVO010000068">
    <property type="protein sequence ID" value="MBB6736020.1"/>
    <property type="molecule type" value="Genomic_DNA"/>
</dbReference>
<dbReference type="AlphaFoldDB" id="A0A7X0SW51"/>
<dbReference type="Proteomes" id="UP000564644">
    <property type="component" value="Unassembled WGS sequence"/>
</dbReference>
<dbReference type="Pfam" id="PF11079">
    <property type="entry name" value="YqhG"/>
    <property type="match status" value="2"/>
</dbReference>
<keyword evidence="2" id="KW-1185">Reference proteome</keyword>
<reference evidence="1 2" key="1">
    <citation type="submission" date="2020-08" db="EMBL/GenBank/DDBJ databases">
        <title>Cohnella phylogeny.</title>
        <authorList>
            <person name="Dunlap C."/>
        </authorList>
    </citation>
    <scope>NUCLEOTIDE SEQUENCE [LARGE SCALE GENOMIC DNA]</scope>
    <source>
        <strain evidence="1 2">CBP 2801</strain>
    </source>
</reference>
<evidence type="ECO:0000313" key="1">
    <source>
        <dbReference type="EMBL" id="MBB6736020.1"/>
    </source>
</evidence>
<gene>
    <name evidence="1" type="ORF">H7C18_34450</name>
</gene>
<name>A0A7X0SW51_9BACL</name>
<accession>A0A7X0SW51</accession>
<comment type="caution">
    <text evidence="1">The sequence shown here is derived from an EMBL/GenBank/DDBJ whole genome shotgun (WGS) entry which is preliminary data.</text>
</comment>